<evidence type="ECO:0000256" key="7">
    <source>
        <dbReference type="ARBA" id="ARBA00023284"/>
    </source>
</evidence>
<evidence type="ECO:0000256" key="2">
    <source>
        <dbReference type="ARBA" id="ARBA00013021"/>
    </source>
</evidence>
<evidence type="ECO:0000256" key="3">
    <source>
        <dbReference type="ARBA" id="ARBA00017462"/>
    </source>
</evidence>
<dbReference type="InterPro" id="IPR036249">
    <property type="entry name" value="Thioredoxin-like_sf"/>
</dbReference>
<sequence length="171" mass="18485">MPPVTPSLSPPLPSGTRAPPFQLAATPEQSVSLADCAGSPVVLVFYPADFSPVCGDELVLFNELLPELQRHGARVFGVSVDSVWSHLAFARERGLRFPLLADFHPKGEVSRRYHAWRESEGVCERALYVVDGEGRIAWGHVSPPEVNPGVDGVLSALEALSARTSSREARS</sequence>
<dbReference type="GO" id="GO:0005829">
    <property type="term" value="C:cytosol"/>
    <property type="evidence" value="ECO:0007669"/>
    <property type="project" value="TreeGrafter"/>
</dbReference>
<protein>
    <recommendedName>
        <fullName evidence="3">Alkyl hydroperoxide reductase C</fullName>
        <ecNumber evidence="2">1.11.1.26</ecNumber>
    </recommendedName>
    <alternativeName>
        <fullName evidence="8">Peroxiredoxin</fullName>
    </alternativeName>
</protein>
<dbReference type="PANTHER" id="PTHR10681">
    <property type="entry name" value="THIOREDOXIN PEROXIDASE"/>
    <property type="match status" value="1"/>
</dbReference>
<dbReference type="RefSeq" id="WP_120626076.1">
    <property type="nucleotide sequence ID" value="NZ_RAWG01000086.1"/>
</dbReference>
<evidence type="ECO:0000256" key="10">
    <source>
        <dbReference type="PIRSR" id="PIRSR000239-1"/>
    </source>
</evidence>
<dbReference type="InterPro" id="IPR050217">
    <property type="entry name" value="Peroxiredoxin"/>
</dbReference>
<evidence type="ECO:0000256" key="6">
    <source>
        <dbReference type="ARBA" id="ARBA00023002"/>
    </source>
</evidence>
<dbReference type="Pfam" id="PF00578">
    <property type="entry name" value="AhpC-TSA"/>
    <property type="match status" value="1"/>
</dbReference>
<evidence type="ECO:0000256" key="4">
    <source>
        <dbReference type="ARBA" id="ARBA00022559"/>
    </source>
</evidence>
<dbReference type="GO" id="GO:0008379">
    <property type="term" value="F:thioredoxin peroxidase activity"/>
    <property type="evidence" value="ECO:0007669"/>
    <property type="project" value="TreeGrafter"/>
</dbReference>
<dbReference type="InterPro" id="IPR000866">
    <property type="entry name" value="AhpC/TSA"/>
</dbReference>
<name>A0A3A8NDU3_9BACT</name>
<keyword evidence="5" id="KW-0049">Antioxidant</keyword>
<feature type="active site" description="Cysteine sulfenic acid (-SOH) intermediate; for peroxidase activity" evidence="10">
    <location>
        <position position="54"/>
    </location>
</feature>
<comment type="caution">
    <text evidence="12">The sequence shown here is derived from an EMBL/GenBank/DDBJ whole genome shotgun (WGS) entry which is preliminary data.</text>
</comment>
<comment type="catalytic activity">
    <reaction evidence="9">
        <text>a hydroperoxide + NADH + H(+) = an alcohol + NAD(+) + H2O</text>
        <dbReference type="Rhea" id="RHEA:62628"/>
        <dbReference type="ChEBI" id="CHEBI:15377"/>
        <dbReference type="ChEBI" id="CHEBI:15378"/>
        <dbReference type="ChEBI" id="CHEBI:30879"/>
        <dbReference type="ChEBI" id="CHEBI:35924"/>
        <dbReference type="ChEBI" id="CHEBI:57540"/>
        <dbReference type="ChEBI" id="CHEBI:57945"/>
        <dbReference type="EC" id="1.11.1.26"/>
    </reaction>
</comment>
<keyword evidence="7" id="KW-0676">Redox-active center</keyword>
<keyword evidence="4" id="KW-0575">Peroxidase</keyword>
<evidence type="ECO:0000313" key="13">
    <source>
        <dbReference type="Proteomes" id="UP000273405"/>
    </source>
</evidence>
<dbReference type="InterPro" id="IPR024706">
    <property type="entry name" value="Peroxiredoxin_AhpC-typ"/>
</dbReference>
<feature type="domain" description="Thioredoxin" evidence="11">
    <location>
        <begin position="12"/>
        <end position="162"/>
    </location>
</feature>
<evidence type="ECO:0000256" key="5">
    <source>
        <dbReference type="ARBA" id="ARBA00022862"/>
    </source>
</evidence>
<dbReference type="AlphaFoldDB" id="A0A3A8NDU3"/>
<keyword evidence="13" id="KW-1185">Reference proteome</keyword>
<dbReference type="InterPro" id="IPR013766">
    <property type="entry name" value="Thioredoxin_domain"/>
</dbReference>
<accession>A0A3A8NDU3</accession>
<dbReference type="PANTHER" id="PTHR10681:SF121">
    <property type="entry name" value="ALKYL HYDROPEROXIDE REDUCTASE C"/>
    <property type="match status" value="1"/>
</dbReference>
<organism evidence="12 13">
    <name type="scientific">Corallococcus sicarius</name>
    <dbReference type="NCBI Taxonomy" id="2316726"/>
    <lineage>
        <taxon>Bacteria</taxon>
        <taxon>Pseudomonadati</taxon>
        <taxon>Myxococcota</taxon>
        <taxon>Myxococcia</taxon>
        <taxon>Myxococcales</taxon>
        <taxon>Cystobacterineae</taxon>
        <taxon>Myxococcaceae</taxon>
        <taxon>Corallococcus</taxon>
    </lineage>
</organism>
<comment type="subunit">
    <text evidence="1">Homodimer; disulfide-linked, upon oxidation. 5 homodimers assemble to form a ring-like decamer.</text>
</comment>
<dbReference type="SUPFAM" id="SSF52833">
    <property type="entry name" value="Thioredoxin-like"/>
    <property type="match status" value="1"/>
</dbReference>
<dbReference type="GO" id="GO:0102039">
    <property type="term" value="F:NADH-dependent peroxiredoxin activity"/>
    <property type="evidence" value="ECO:0007669"/>
    <property type="project" value="UniProtKB-EC"/>
</dbReference>
<dbReference type="EMBL" id="RAWG01000086">
    <property type="protein sequence ID" value="RKH42486.1"/>
    <property type="molecule type" value="Genomic_DNA"/>
</dbReference>
<dbReference type="Gene3D" id="3.40.30.10">
    <property type="entry name" value="Glutaredoxin"/>
    <property type="match status" value="1"/>
</dbReference>
<evidence type="ECO:0000313" key="12">
    <source>
        <dbReference type="EMBL" id="RKH42486.1"/>
    </source>
</evidence>
<evidence type="ECO:0000256" key="8">
    <source>
        <dbReference type="ARBA" id="ARBA00032077"/>
    </source>
</evidence>
<evidence type="ECO:0000256" key="1">
    <source>
        <dbReference type="ARBA" id="ARBA00011654"/>
    </source>
</evidence>
<dbReference type="PIRSF" id="PIRSF000239">
    <property type="entry name" value="AHPC"/>
    <property type="match status" value="1"/>
</dbReference>
<evidence type="ECO:0000259" key="11">
    <source>
        <dbReference type="PROSITE" id="PS51352"/>
    </source>
</evidence>
<reference evidence="13" key="1">
    <citation type="submission" date="2018-09" db="EMBL/GenBank/DDBJ databases">
        <authorList>
            <person name="Livingstone P.G."/>
            <person name="Whitworth D.E."/>
        </authorList>
    </citation>
    <scope>NUCLEOTIDE SEQUENCE [LARGE SCALE GENOMIC DNA]</scope>
    <source>
        <strain evidence="13">CA040B</strain>
    </source>
</reference>
<proteinExistence type="predicted"/>
<dbReference type="Proteomes" id="UP000273405">
    <property type="component" value="Unassembled WGS sequence"/>
</dbReference>
<dbReference type="GO" id="GO:0045454">
    <property type="term" value="P:cell redox homeostasis"/>
    <property type="evidence" value="ECO:0007669"/>
    <property type="project" value="TreeGrafter"/>
</dbReference>
<dbReference type="PROSITE" id="PS51352">
    <property type="entry name" value="THIOREDOXIN_2"/>
    <property type="match status" value="1"/>
</dbReference>
<evidence type="ECO:0000256" key="9">
    <source>
        <dbReference type="ARBA" id="ARBA00047572"/>
    </source>
</evidence>
<gene>
    <name evidence="12" type="ORF">D7X12_15645</name>
</gene>
<dbReference type="EC" id="1.11.1.26" evidence="2"/>
<dbReference type="GO" id="GO:0033554">
    <property type="term" value="P:cellular response to stress"/>
    <property type="evidence" value="ECO:0007669"/>
    <property type="project" value="TreeGrafter"/>
</dbReference>
<keyword evidence="6" id="KW-0560">Oxidoreductase</keyword>
<dbReference type="GO" id="GO:0042744">
    <property type="term" value="P:hydrogen peroxide catabolic process"/>
    <property type="evidence" value="ECO:0007669"/>
    <property type="project" value="TreeGrafter"/>
</dbReference>
<dbReference type="GO" id="GO:0006979">
    <property type="term" value="P:response to oxidative stress"/>
    <property type="evidence" value="ECO:0007669"/>
    <property type="project" value="TreeGrafter"/>
</dbReference>
<dbReference type="OrthoDB" id="9812811at2"/>